<evidence type="ECO:0000256" key="3">
    <source>
        <dbReference type="ARBA" id="ARBA00022553"/>
    </source>
</evidence>
<dbReference type="EMBL" id="JAEUAO010000002">
    <property type="protein sequence ID" value="MBW9063743.1"/>
    <property type="molecule type" value="Genomic_DNA"/>
</dbReference>
<dbReference type="InterPro" id="IPR035965">
    <property type="entry name" value="PAS-like_dom_sf"/>
</dbReference>
<dbReference type="InterPro" id="IPR013767">
    <property type="entry name" value="PAS_fold"/>
</dbReference>
<feature type="compositionally biased region" description="Low complexity" evidence="6">
    <location>
        <begin position="763"/>
        <end position="776"/>
    </location>
</feature>
<dbReference type="SMART" id="SM00387">
    <property type="entry name" value="HATPase_c"/>
    <property type="match status" value="1"/>
</dbReference>
<keyword evidence="10" id="KW-1185">Reference proteome</keyword>
<dbReference type="InterPro" id="IPR003661">
    <property type="entry name" value="HisK_dim/P_dom"/>
</dbReference>
<protein>
    <recommendedName>
        <fullName evidence="2">histidine kinase</fullName>
        <ecNumber evidence="2">2.7.13.3</ecNumber>
    </recommendedName>
</protein>
<evidence type="ECO:0000259" key="7">
    <source>
        <dbReference type="PROSITE" id="PS50109"/>
    </source>
</evidence>
<evidence type="ECO:0000256" key="2">
    <source>
        <dbReference type="ARBA" id="ARBA00012438"/>
    </source>
</evidence>
<dbReference type="EC" id="2.7.13.3" evidence="2"/>
<feature type="compositionally biased region" description="Low complexity" evidence="6">
    <location>
        <begin position="654"/>
        <end position="663"/>
    </location>
</feature>
<evidence type="ECO:0000256" key="4">
    <source>
        <dbReference type="ARBA" id="ARBA00022679"/>
    </source>
</evidence>
<dbReference type="Pfam" id="PF00512">
    <property type="entry name" value="HisKA"/>
    <property type="match status" value="1"/>
</dbReference>
<proteinExistence type="predicted"/>
<feature type="region of interest" description="Disordered" evidence="6">
    <location>
        <begin position="572"/>
        <end position="690"/>
    </location>
</feature>
<dbReference type="InterPro" id="IPR004358">
    <property type="entry name" value="Sig_transdc_His_kin-like_C"/>
</dbReference>
<feature type="region of interest" description="Disordered" evidence="6">
    <location>
        <begin position="386"/>
        <end position="417"/>
    </location>
</feature>
<comment type="caution">
    <text evidence="9">The sequence shown here is derived from an EMBL/GenBank/DDBJ whole genome shotgun (WGS) entry which is preliminary data.</text>
</comment>
<dbReference type="SUPFAM" id="SSF47384">
    <property type="entry name" value="Homodimeric domain of signal transducing histidine kinase"/>
    <property type="match status" value="1"/>
</dbReference>
<dbReference type="InterPro" id="IPR000014">
    <property type="entry name" value="PAS"/>
</dbReference>
<feature type="compositionally biased region" description="Acidic residues" evidence="6">
    <location>
        <begin position="639"/>
        <end position="653"/>
    </location>
</feature>
<feature type="compositionally biased region" description="Basic and acidic residues" evidence="6">
    <location>
        <begin position="305"/>
        <end position="317"/>
    </location>
</feature>
<dbReference type="CDD" id="cd00130">
    <property type="entry name" value="PAS"/>
    <property type="match status" value="1"/>
</dbReference>
<evidence type="ECO:0000256" key="1">
    <source>
        <dbReference type="ARBA" id="ARBA00000085"/>
    </source>
</evidence>
<name>A0ABS7H972_9HYPH</name>
<feature type="domain" description="PAS" evidence="8">
    <location>
        <begin position="927"/>
        <end position="1005"/>
    </location>
</feature>
<dbReference type="Pfam" id="PF02518">
    <property type="entry name" value="HATPase_c"/>
    <property type="match status" value="1"/>
</dbReference>
<dbReference type="InterPro" id="IPR036097">
    <property type="entry name" value="HisK_dim/P_sf"/>
</dbReference>
<dbReference type="PROSITE" id="PS50112">
    <property type="entry name" value="PAS"/>
    <property type="match status" value="1"/>
</dbReference>
<dbReference type="PRINTS" id="PR00344">
    <property type="entry name" value="BCTRLSENSOR"/>
</dbReference>
<dbReference type="Gene3D" id="3.30.450.20">
    <property type="entry name" value="PAS domain"/>
    <property type="match status" value="1"/>
</dbReference>
<evidence type="ECO:0000313" key="9">
    <source>
        <dbReference type="EMBL" id="MBW9063743.1"/>
    </source>
</evidence>
<dbReference type="SMART" id="SM00388">
    <property type="entry name" value="HisKA"/>
    <property type="match status" value="1"/>
</dbReference>
<dbReference type="Gene3D" id="3.30.565.10">
    <property type="entry name" value="Histidine kinase-like ATPase, C-terminal domain"/>
    <property type="match status" value="1"/>
</dbReference>
<dbReference type="Pfam" id="PF13188">
    <property type="entry name" value="PAS_8"/>
    <property type="match status" value="1"/>
</dbReference>
<dbReference type="PANTHER" id="PTHR43047">
    <property type="entry name" value="TWO-COMPONENT HISTIDINE PROTEIN KINASE"/>
    <property type="match status" value="1"/>
</dbReference>
<dbReference type="InterPro" id="IPR003594">
    <property type="entry name" value="HATPase_dom"/>
</dbReference>
<dbReference type="PROSITE" id="PS50109">
    <property type="entry name" value="HIS_KIN"/>
    <property type="match status" value="1"/>
</dbReference>
<evidence type="ECO:0000313" key="10">
    <source>
        <dbReference type="Proteomes" id="UP000757604"/>
    </source>
</evidence>
<dbReference type="SUPFAM" id="SSF55785">
    <property type="entry name" value="PYP-like sensor domain (PAS domain)"/>
    <property type="match status" value="1"/>
</dbReference>
<feature type="region of interest" description="Disordered" evidence="6">
    <location>
        <begin position="747"/>
        <end position="776"/>
    </location>
</feature>
<sequence length="1295" mass="138647">MPAKSYPFIDIAVHERVREHFARGDAAVLFSPDMKQVLWSNGEGAFLFGLASIYDFIDTGANRSDAAYRQLETAARQLERSGDKRSFLMRVASGFQRVSVGASVEMITVRPGETAILFAAPRTGRPLSTEQRAARMISGFDDPDTHMAVLDSEGSLLAASAGFDALLITPQTCRALVTAVGRDSDWLLKRPVPTGKGNLPAAIGKLSENPALHLLFAVETILGNLDAGADFRETEENDAGIVKESPPLSTAIAPLLSAAGLPHDVIDELETIEEIPADGDSFTELLEAPEAENVLPTGTLTDAPADDRSGQDTKDEPVLTDTLVSAEEPQQPSIDPLAIAPEAAGPDADEPQPDFSSAEATEQDRQEVEEAITAEAEQTDRAVAEEALDEAQQDADVPAAPSSEPNGLEGTPEEPPLDEDVAATQVETTSEEGLQDEALTGGASRFRFTPNSRAVRFVWKIDADGRFSEISEEFATAVGPKSADVAGQRFTELAARYHLDPGNTIGELLTRRDTWSGKTIYWPVEGTSLQVPVDLAALPTYSRNREFDGFRGFGIVRVADAVEDEQAMGLTFGESPLVNENAPSEIDGATGGTANADNARDDQERTVDDSILDETIVDDGIAGDGTDDGMETVPAEPAAEAEPEGSSEEDLSVEPEQPAAAELPPDDPFRGERPALKLVETPRRRASDKVVELDRHRPLGAETLSRSEQAAFLEIARQLGGTFGKRANEDVPATDRSVADERVLTEPVEETASMKAGDTGKSASADTDTAATAASETTLPETLAAVVPPRTSSNSSLTPELLDNLPIALLVHSGDELFHVNSEFLKLTGYSSLDELREEGGIDALFADDDDRLLDMPNGAMMVIRSDGTLIPVTARLQSIRWEDKSALMMALSALHAPAAPVAAEAPPEDIAPEAEENAEIQALRMETEELHSILETATDGVVVVGAEGEIRSLNRSASALFNYDDGEVRGKPFAMLFAHESQKAVLDYLSGLSGHGVASVLNDGREVIGREASGGFIPLFMTMGRLSSSNGFCAVIRDITQWKRTEEELRNAKRAAETANAHKSDFLARVSHEIRTPLNAIIGFSDMMASEHFGPIGNPRYVEYANDIGRSGRHVLDIVNDLLDISKIEAGEMDLEFTAVEINDAVSEAVSLVQPQANSQRVIIRTSLSGSVPNVVADNRSIKQIALNILSNAIRFTPSGGQIVVSTAYEANGSVVLRIRDTGVGMTRTELEQAMKPFRQVTTGVRKRGDGTGLGLPLTKAMAEANRAQFSISSTPNEGTLVEISFPSQRVLAN</sequence>
<keyword evidence="4" id="KW-0808">Transferase</keyword>
<dbReference type="InterPro" id="IPR005467">
    <property type="entry name" value="His_kinase_dom"/>
</dbReference>
<dbReference type="Gene3D" id="1.10.287.130">
    <property type="match status" value="1"/>
</dbReference>
<dbReference type="Proteomes" id="UP000757604">
    <property type="component" value="Unassembled WGS sequence"/>
</dbReference>
<reference evidence="9 10" key="1">
    <citation type="journal article" date="2021" name="MBio">
        <title>Poor Competitiveness of Bradyrhizobium in Pigeon Pea Root Colonization in Indian Soils.</title>
        <authorList>
            <person name="Chalasani D."/>
            <person name="Basu A."/>
            <person name="Pullabhotla S.V.S.R.N."/>
            <person name="Jorrin B."/>
            <person name="Neal A.L."/>
            <person name="Poole P.S."/>
            <person name="Podile A.R."/>
            <person name="Tkacz A."/>
        </authorList>
    </citation>
    <scope>NUCLEOTIDE SEQUENCE [LARGE SCALE GENOMIC DNA]</scope>
    <source>
        <strain evidence="9 10">HU44</strain>
    </source>
</reference>
<dbReference type="CDD" id="cd00075">
    <property type="entry name" value="HATPase"/>
    <property type="match status" value="1"/>
</dbReference>
<evidence type="ECO:0000259" key="8">
    <source>
        <dbReference type="PROSITE" id="PS50112"/>
    </source>
</evidence>
<dbReference type="CDD" id="cd00082">
    <property type="entry name" value="HisKA"/>
    <property type="match status" value="1"/>
</dbReference>
<keyword evidence="5" id="KW-0418">Kinase</keyword>
<keyword evidence="3" id="KW-0597">Phosphoprotein</keyword>
<organism evidence="9 10">
    <name type="scientific">Rhizobium herbae</name>
    <dbReference type="NCBI Taxonomy" id="508661"/>
    <lineage>
        <taxon>Bacteria</taxon>
        <taxon>Pseudomonadati</taxon>
        <taxon>Pseudomonadota</taxon>
        <taxon>Alphaproteobacteria</taxon>
        <taxon>Hyphomicrobiales</taxon>
        <taxon>Rhizobiaceae</taxon>
        <taxon>Rhizobium/Agrobacterium group</taxon>
        <taxon>Rhizobium</taxon>
    </lineage>
</organism>
<comment type="catalytic activity">
    <reaction evidence="1">
        <text>ATP + protein L-histidine = ADP + protein N-phospho-L-histidine.</text>
        <dbReference type="EC" id="2.7.13.3"/>
    </reaction>
</comment>
<dbReference type="RefSeq" id="WP_220371732.1">
    <property type="nucleotide sequence ID" value="NZ_JAEUAO010000002.1"/>
</dbReference>
<accession>A0ABS7H972</accession>
<dbReference type="PANTHER" id="PTHR43047:SF72">
    <property type="entry name" value="OSMOSENSING HISTIDINE PROTEIN KINASE SLN1"/>
    <property type="match status" value="1"/>
</dbReference>
<feature type="domain" description="Histidine kinase" evidence="7">
    <location>
        <begin position="1070"/>
        <end position="1291"/>
    </location>
</feature>
<dbReference type="Pfam" id="PF00989">
    <property type="entry name" value="PAS"/>
    <property type="match status" value="1"/>
</dbReference>
<feature type="region of interest" description="Disordered" evidence="6">
    <location>
        <begin position="289"/>
        <end position="371"/>
    </location>
</feature>
<feature type="compositionally biased region" description="Basic and acidic residues" evidence="6">
    <location>
        <begin position="667"/>
        <end position="690"/>
    </location>
</feature>
<dbReference type="NCBIfam" id="TIGR00229">
    <property type="entry name" value="sensory_box"/>
    <property type="match status" value="1"/>
</dbReference>
<evidence type="ECO:0000256" key="6">
    <source>
        <dbReference type="SAM" id="MobiDB-lite"/>
    </source>
</evidence>
<dbReference type="SMART" id="SM00091">
    <property type="entry name" value="PAS"/>
    <property type="match status" value="3"/>
</dbReference>
<dbReference type="InterPro" id="IPR036890">
    <property type="entry name" value="HATPase_C_sf"/>
</dbReference>
<dbReference type="SUPFAM" id="SSF55874">
    <property type="entry name" value="ATPase domain of HSP90 chaperone/DNA topoisomerase II/histidine kinase"/>
    <property type="match status" value="1"/>
</dbReference>
<feature type="compositionally biased region" description="Basic and acidic residues" evidence="6">
    <location>
        <begin position="598"/>
        <end position="608"/>
    </location>
</feature>
<evidence type="ECO:0000256" key="5">
    <source>
        <dbReference type="ARBA" id="ARBA00022777"/>
    </source>
</evidence>
<gene>
    <name evidence="9" type="ORF">JNB71_10465</name>
</gene>